<keyword evidence="9" id="KW-0050">Antiport</keyword>
<dbReference type="Pfam" id="PF03040">
    <property type="entry name" value="CemA"/>
    <property type="match status" value="1"/>
</dbReference>
<evidence type="ECO:0000256" key="2">
    <source>
        <dbReference type="ARBA" id="ARBA00022448"/>
    </source>
</evidence>
<evidence type="ECO:0000256" key="9">
    <source>
        <dbReference type="HAMAP-Rule" id="MF_01308"/>
    </source>
</evidence>
<keyword evidence="10" id="KW-0934">Plastid</keyword>
<evidence type="ECO:0000313" key="10">
    <source>
        <dbReference type="EMBL" id="QXG82825.1"/>
    </source>
</evidence>
<dbReference type="GO" id="GO:0015078">
    <property type="term" value="F:proton transmembrane transporter activity"/>
    <property type="evidence" value="ECO:0007669"/>
    <property type="project" value="UniProtKB-UniRule"/>
</dbReference>
<keyword evidence="9" id="KW-0630">Potassium</keyword>
<dbReference type="GO" id="GO:0009706">
    <property type="term" value="C:chloroplast inner membrane"/>
    <property type="evidence" value="ECO:0007669"/>
    <property type="project" value="UniProtKB-SubCell"/>
</dbReference>
<dbReference type="PANTHER" id="PTHR33650:SF2">
    <property type="entry name" value="CHLOROPLAST ENVELOPE MEMBRANE PROTEIN"/>
    <property type="match status" value="1"/>
</dbReference>
<geneLocation type="chloroplast" evidence="10"/>
<evidence type="ECO:0000256" key="3">
    <source>
        <dbReference type="ARBA" id="ARBA00022692"/>
    </source>
</evidence>
<keyword evidence="7 9" id="KW-0472">Membrane</keyword>
<evidence type="ECO:0000256" key="5">
    <source>
        <dbReference type="ARBA" id="ARBA00022989"/>
    </source>
</evidence>
<comment type="function">
    <text evidence="9">Contributes to K(+)/H(+) antiport activity by supporting proton efflux to control proton extrusion and homeostasis in chloroplasts in a light-dependent manner to modulate photosynthesis. Prevents excessive induction of non-photochemical quenching (NPQ) under continuous-light conditions. Indirectly promotes efficient inorganic carbon uptake into chloroplasts.</text>
</comment>
<accession>A0A8F5A412</accession>
<dbReference type="GO" id="GO:0006813">
    <property type="term" value="P:potassium ion transport"/>
    <property type="evidence" value="ECO:0007669"/>
    <property type="project" value="UniProtKB-UniRule"/>
</dbReference>
<sequence length="504" mass="58118">MRLHYWNCKVIPRFFSTPERSPDRAYEASKQLQPSKKKYLIFVQRKSSSPTSEGLLQATTAPTKKAFNKSRYLIYCSLLEHRLSLSILGMREYLIFIHGTKLLGLLPITVGRCCATNFLTKNCLNMSNFPKTSLFQDIYLKFRRNCYTDGKSVNSRMKQLTSSGDKKKKLENDFDFAKACIFYRLKNIDKINRKLAWIEAAVNHFNIKKACRYGSFSPSQTTKKVIEKSFNHESVLPSAYESISLVPRSVTRTLSRFRAELTDNSSVLVHNDFDLSKNQALVSLQYVGLFLLLPLTIPISIKFWFLESWIRGWWNVNQTQVFINPLQEEKALRQLREVEALRWLDDATKHFVDTQLQNFDANVYDDTIQLAIMYNELNIQLLLQLITDVMSIAISALSFMTGRKRLAVLNSRIQELSYSLNDTMKAFLILLITDLCVGFHSPHGWEIVIGSFSKHFGLVPNKYVISRLVSTFPVVLDTVSKYWIFRHLNRASPSIVATYHTMSG</sequence>
<dbReference type="GO" id="GO:0015297">
    <property type="term" value="F:antiporter activity"/>
    <property type="evidence" value="ECO:0007669"/>
    <property type="project" value="UniProtKB-KW"/>
</dbReference>
<keyword evidence="10" id="KW-0150">Chloroplast</keyword>
<name>A0A8F5A412_9MONI</name>
<comment type="catalytic activity">
    <reaction evidence="9">
        <text>K(+)(in) + H(+)(out) = K(+)(out) + H(+)(in)</text>
        <dbReference type="Rhea" id="RHEA:29467"/>
        <dbReference type="ChEBI" id="CHEBI:15378"/>
        <dbReference type="ChEBI" id="CHEBI:29103"/>
    </reaction>
</comment>
<proteinExistence type="inferred from homology"/>
<organism evidence="10">
    <name type="scientific">Asplenium komarovii</name>
    <dbReference type="NCBI Taxonomy" id="2559516"/>
    <lineage>
        <taxon>Eukaryota</taxon>
        <taxon>Viridiplantae</taxon>
        <taxon>Streptophyta</taxon>
        <taxon>Embryophyta</taxon>
        <taxon>Tracheophyta</taxon>
        <taxon>Polypodiopsida</taxon>
        <taxon>Polypodiidae</taxon>
        <taxon>Polypodiales</taxon>
        <taxon>Aspleniineae</taxon>
        <taxon>Aspleniaceae</taxon>
        <taxon>Asplenium</taxon>
    </lineage>
</organism>
<comment type="subcellular location">
    <subcellularLocation>
        <location evidence="1">Membrane</location>
        <topology evidence="1">Multi-pass membrane protein</topology>
    </subcellularLocation>
    <subcellularLocation>
        <location evidence="9">Plastid</location>
        <location evidence="9">Chloroplast inner membrane</location>
        <topology evidence="9">Multi-pass membrane protein</topology>
    </subcellularLocation>
</comment>
<evidence type="ECO:0000256" key="1">
    <source>
        <dbReference type="ARBA" id="ARBA00004141"/>
    </source>
</evidence>
<keyword evidence="9" id="KW-0633">Potassium transport</keyword>
<evidence type="ECO:0000256" key="7">
    <source>
        <dbReference type="ARBA" id="ARBA00023136"/>
    </source>
</evidence>
<keyword evidence="5 9" id="KW-1133">Transmembrane helix</keyword>
<keyword evidence="2 9" id="KW-0813">Transport</keyword>
<keyword evidence="4 9" id="KW-0375">Hydrogen ion transport</keyword>
<dbReference type="InterPro" id="IPR004282">
    <property type="entry name" value="CemA"/>
</dbReference>
<evidence type="ECO:0000256" key="8">
    <source>
        <dbReference type="ARBA" id="ARBA00043980"/>
    </source>
</evidence>
<dbReference type="HAMAP" id="MF_01308">
    <property type="entry name" value="CemA_PxcA"/>
    <property type="match status" value="1"/>
</dbReference>
<dbReference type="AlphaFoldDB" id="A0A8F5A412"/>
<reference evidence="10" key="1">
    <citation type="submission" date="2021-04" db="EMBL/GenBank/DDBJ databases">
        <title>Asplenium komarovii chloroplast, complete genome.</title>
        <authorList>
            <person name="Yun S.A."/>
            <person name="Fernando D."/>
        </authorList>
    </citation>
    <scope>NUCLEOTIDE SEQUENCE</scope>
</reference>
<gene>
    <name evidence="9 10" type="primary">cemA</name>
</gene>
<dbReference type="PANTHER" id="PTHR33650">
    <property type="entry name" value="CHLOROPLAST ENVELOPE MEMBRANE PROTEIN-RELATED"/>
    <property type="match status" value="1"/>
</dbReference>
<protein>
    <recommendedName>
        <fullName evidence="9">Potassium/proton antiporter CemA</fullName>
    </recommendedName>
    <alternativeName>
        <fullName evidence="9">Chloroplast envelope membrane protein A</fullName>
        <shortName evidence="9">CemA</shortName>
    </alternativeName>
</protein>
<comment type="similarity">
    <text evidence="8 9">Belongs to the CemA family.</text>
</comment>
<evidence type="ECO:0000256" key="6">
    <source>
        <dbReference type="ARBA" id="ARBA00023065"/>
    </source>
</evidence>
<keyword evidence="6 9" id="KW-0406">Ion transport</keyword>
<keyword evidence="3 9" id="KW-0812">Transmembrane</keyword>
<dbReference type="EMBL" id="MZ064529">
    <property type="protein sequence ID" value="QXG82825.1"/>
    <property type="molecule type" value="Genomic_DNA"/>
</dbReference>
<keyword evidence="9" id="KW-1001">Plastid inner membrane</keyword>
<evidence type="ECO:0000256" key="4">
    <source>
        <dbReference type="ARBA" id="ARBA00022781"/>
    </source>
</evidence>